<evidence type="ECO:0000256" key="1">
    <source>
        <dbReference type="ARBA" id="ARBA00022801"/>
    </source>
</evidence>
<name>A0A1J0A7I5_9ENTE</name>
<evidence type="ECO:0000313" key="3">
    <source>
        <dbReference type="EMBL" id="APB31908.1"/>
    </source>
</evidence>
<dbReference type="EMBL" id="CP017267">
    <property type="protein sequence ID" value="APB31908.1"/>
    <property type="molecule type" value="Genomic_DNA"/>
</dbReference>
<sequence>MKWLTLNIHSWMEEDTEEKMDILVHYIISSGLDGVSLQEVNQRIDALPEENPLHFVPPINEKTIIKQDNYALCLVKRLAELGEEYHWSWTYSHVGYGIYEEGVAILSKKPLQSQAVLVSSVDKKTDVTRRMMLCSKLTVQDKELFVTSSHYSWWNEETKQGFQDEWTLSKLFLDKLSGFILLCGDFNGPDTIKNETYDLVTKSFVDTFELAEHPSGRYTIPKEIDGWKHTKEQLRIDYIFASEPCQVRSHDVIFDGENYPCISDHYGVVVSIDME</sequence>
<dbReference type="AlphaFoldDB" id="A0A1J0A7I5"/>
<dbReference type="STRING" id="519472.BHY08_08830"/>
<dbReference type="InterPro" id="IPR005135">
    <property type="entry name" value="Endo/exonuclease/phosphatase"/>
</dbReference>
<proteinExistence type="predicted"/>
<dbReference type="SUPFAM" id="SSF56219">
    <property type="entry name" value="DNase I-like"/>
    <property type="match status" value="1"/>
</dbReference>
<accession>A0A1J0A7I5</accession>
<dbReference type="OrthoDB" id="9812537at2"/>
<evidence type="ECO:0000259" key="2">
    <source>
        <dbReference type="Pfam" id="PF03372"/>
    </source>
</evidence>
<dbReference type="PANTHER" id="PTHR15822">
    <property type="entry name" value="TRAF AND TNF RECEPTOR-ASSOCIATED PROTEIN"/>
    <property type="match status" value="1"/>
</dbReference>
<organism evidence="3 4">
    <name type="scientific">Vagococcus teuberi</name>
    <dbReference type="NCBI Taxonomy" id="519472"/>
    <lineage>
        <taxon>Bacteria</taxon>
        <taxon>Bacillati</taxon>
        <taxon>Bacillota</taxon>
        <taxon>Bacilli</taxon>
        <taxon>Lactobacillales</taxon>
        <taxon>Enterococcaceae</taxon>
        <taxon>Vagococcus</taxon>
    </lineage>
</organism>
<dbReference type="InterPro" id="IPR051547">
    <property type="entry name" value="TDP2-like"/>
</dbReference>
<dbReference type="GO" id="GO:0016787">
    <property type="term" value="F:hydrolase activity"/>
    <property type="evidence" value="ECO:0007669"/>
    <property type="project" value="UniProtKB-KW"/>
</dbReference>
<dbReference type="CDD" id="cd09079">
    <property type="entry name" value="RgfB-like"/>
    <property type="match status" value="1"/>
</dbReference>
<protein>
    <recommendedName>
        <fullName evidence="2">Endonuclease/exonuclease/phosphatase domain-containing protein</fullName>
    </recommendedName>
</protein>
<dbReference type="Gene3D" id="3.60.10.10">
    <property type="entry name" value="Endonuclease/exonuclease/phosphatase"/>
    <property type="match status" value="1"/>
</dbReference>
<dbReference type="RefSeq" id="WP_071457512.1">
    <property type="nucleotide sequence ID" value="NZ_CP017267.1"/>
</dbReference>
<dbReference type="Pfam" id="PF03372">
    <property type="entry name" value="Exo_endo_phos"/>
    <property type="match status" value="1"/>
</dbReference>
<dbReference type="KEGG" id="vte:BHY08_08830"/>
<dbReference type="Proteomes" id="UP000191200">
    <property type="component" value="Chromosome"/>
</dbReference>
<dbReference type="InterPro" id="IPR036691">
    <property type="entry name" value="Endo/exonu/phosph_ase_sf"/>
</dbReference>
<keyword evidence="1" id="KW-0378">Hydrolase</keyword>
<gene>
    <name evidence="3" type="ORF">BHY08_08830</name>
</gene>
<dbReference type="PANTHER" id="PTHR15822:SF23">
    <property type="entry name" value="ENDONUCLEASE_EXONUCLEASE_PHOSPHATASE FAMILY PROTEIN"/>
    <property type="match status" value="1"/>
</dbReference>
<reference evidence="3 4" key="1">
    <citation type="submission" date="2016-09" db="EMBL/GenBank/DDBJ databases">
        <title>Vagococcus teuberi sp. nov., isolated from the Malian artisanal sour milk fene.</title>
        <authorList>
            <person name="Wullschleger S."/>
            <person name="Seifert C."/>
            <person name="Baumgartner S."/>
            <person name="Lacroix C."/>
            <person name="Bonfoh B."/>
            <person name="Stevens M.J."/>
            <person name="Meile L."/>
        </authorList>
    </citation>
    <scope>NUCLEOTIDE SEQUENCE [LARGE SCALE GENOMIC DNA]</scope>
    <source>
        <strain evidence="3 4">DSM 21459</strain>
    </source>
</reference>
<evidence type="ECO:0000313" key="4">
    <source>
        <dbReference type="Proteomes" id="UP000191200"/>
    </source>
</evidence>
<keyword evidence="4" id="KW-1185">Reference proteome</keyword>
<feature type="domain" description="Endonuclease/exonuclease/phosphatase" evidence="2">
    <location>
        <begin position="17"/>
        <end position="265"/>
    </location>
</feature>